<dbReference type="GO" id="GO:0005886">
    <property type="term" value="C:plasma membrane"/>
    <property type="evidence" value="ECO:0007669"/>
    <property type="project" value="UniProtKB-SubCell"/>
</dbReference>
<dbReference type="EC" id="2.7.13.3" evidence="4"/>
<keyword evidence="11" id="KW-0902">Two-component regulatory system</keyword>
<feature type="transmembrane region" description="Helical" evidence="14">
    <location>
        <begin position="321"/>
        <end position="339"/>
    </location>
</feature>
<dbReference type="EMBL" id="VRMG01000009">
    <property type="protein sequence ID" value="TXN29439.1"/>
    <property type="molecule type" value="Genomic_DNA"/>
</dbReference>
<feature type="transmembrane region" description="Helical" evidence="14">
    <location>
        <begin position="139"/>
        <end position="157"/>
    </location>
</feature>
<dbReference type="PANTHER" id="PTHR43711:SF1">
    <property type="entry name" value="HISTIDINE KINASE 1"/>
    <property type="match status" value="1"/>
</dbReference>
<dbReference type="InterPro" id="IPR007895">
    <property type="entry name" value="MASE1"/>
</dbReference>
<keyword evidence="10 14" id="KW-1133">Transmembrane helix</keyword>
<dbReference type="FunFam" id="1.10.287.130:FF:000001">
    <property type="entry name" value="Two-component sensor histidine kinase"/>
    <property type="match status" value="1"/>
</dbReference>
<evidence type="ECO:0000256" key="6">
    <source>
        <dbReference type="ARBA" id="ARBA00022553"/>
    </source>
</evidence>
<evidence type="ECO:0000256" key="13">
    <source>
        <dbReference type="SAM" id="MobiDB-lite"/>
    </source>
</evidence>
<evidence type="ECO:0000256" key="14">
    <source>
        <dbReference type="SAM" id="Phobius"/>
    </source>
</evidence>
<dbReference type="Pfam" id="PF00512">
    <property type="entry name" value="HisKA"/>
    <property type="match status" value="1"/>
</dbReference>
<feature type="transmembrane region" description="Helical" evidence="14">
    <location>
        <begin position="289"/>
        <end position="309"/>
    </location>
</feature>
<comment type="subcellular location">
    <subcellularLocation>
        <location evidence="3">Cell membrane</location>
        <topology evidence="3">Multi-pass membrane protein</topology>
    </subcellularLocation>
</comment>
<reference evidence="16 17" key="1">
    <citation type="submission" date="2019-08" db="EMBL/GenBank/DDBJ databases">
        <title>Bacterial whole genome sequence for Glaciihabitans sp. CHu50b-6-2.</title>
        <authorList>
            <person name="Jin L."/>
        </authorList>
    </citation>
    <scope>NUCLEOTIDE SEQUENCE [LARGE SCALE GENOMIC DNA]</scope>
    <source>
        <strain evidence="16 17">CHu50b-6-2</strain>
    </source>
</reference>
<keyword evidence="5" id="KW-1003">Cell membrane</keyword>
<keyword evidence="9" id="KW-0418">Kinase</keyword>
<evidence type="ECO:0000256" key="4">
    <source>
        <dbReference type="ARBA" id="ARBA00012438"/>
    </source>
</evidence>
<name>A0A5C8UM40_9MICO</name>
<dbReference type="InterPro" id="IPR005467">
    <property type="entry name" value="His_kinase_dom"/>
</dbReference>
<feature type="transmembrane region" description="Helical" evidence="14">
    <location>
        <begin position="69"/>
        <end position="91"/>
    </location>
</feature>
<accession>A0A5C8UM40</accession>
<dbReference type="CDD" id="cd00082">
    <property type="entry name" value="HisKA"/>
    <property type="match status" value="1"/>
</dbReference>
<dbReference type="InterPro" id="IPR036097">
    <property type="entry name" value="HisK_dim/P_sf"/>
</dbReference>
<evidence type="ECO:0000256" key="3">
    <source>
        <dbReference type="ARBA" id="ARBA00004651"/>
    </source>
</evidence>
<feature type="transmembrane region" description="Helical" evidence="14">
    <location>
        <begin position="118"/>
        <end position="133"/>
    </location>
</feature>
<evidence type="ECO:0000256" key="1">
    <source>
        <dbReference type="ARBA" id="ARBA00000085"/>
    </source>
</evidence>
<comment type="caution">
    <text evidence="16">The sequence shown here is derived from an EMBL/GenBank/DDBJ whole genome shotgun (WGS) entry which is preliminary data.</text>
</comment>
<dbReference type="InterPro" id="IPR036890">
    <property type="entry name" value="HATPase_C_sf"/>
</dbReference>
<gene>
    <name evidence="16" type="ORF">FVP33_14820</name>
</gene>
<keyword evidence="12 14" id="KW-0472">Membrane</keyword>
<dbReference type="InterPro" id="IPR004358">
    <property type="entry name" value="Sig_transdc_His_kin-like_C"/>
</dbReference>
<evidence type="ECO:0000256" key="12">
    <source>
        <dbReference type="ARBA" id="ARBA00023136"/>
    </source>
</evidence>
<feature type="transmembrane region" description="Helical" evidence="14">
    <location>
        <begin position="97"/>
        <end position="113"/>
    </location>
</feature>
<keyword evidence="8 14" id="KW-0812">Transmembrane</keyword>
<evidence type="ECO:0000313" key="16">
    <source>
        <dbReference type="EMBL" id="TXN29439.1"/>
    </source>
</evidence>
<evidence type="ECO:0000256" key="5">
    <source>
        <dbReference type="ARBA" id="ARBA00022475"/>
    </source>
</evidence>
<feature type="transmembrane region" description="Helical" evidence="14">
    <location>
        <begin position="178"/>
        <end position="199"/>
    </location>
</feature>
<dbReference type="AlphaFoldDB" id="A0A5C8UM40"/>
<keyword evidence="6" id="KW-0597">Phosphoprotein</keyword>
<feature type="domain" description="Histidine kinase" evidence="15">
    <location>
        <begin position="505"/>
        <end position="722"/>
    </location>
</feature>
<dbReference type="FunFam" id="3.30.565.10:FF:000006">
    <property type="entry name" value="Sensor histidine kinase WalK"/>
    <property type="match status" value="1"/>
</dbReference>
<dbReference type="PANTHER" id="PTHR43711">
    <property type="entry name" value="TWO-COMPONENT HISTIDINE KINASE"/>
    <property type="match status" value="1"/>
</dbReference>
<dbReference type="GO" id="GO:0000155">
    <property type="term" value="F:phosphorelay sensor kinase activity"/>
    <property type="evidence" value="ECO:0007669"/>
    <property type="project" value="InterPro"/>
</dbReference>
<feature type="compositionally biased region" description="Low complexity" evidence="13">
    <location>
        <begin position="1"/>
        <end position="19"/>
    </location>
</feature>
<dbReference type="SMART" id="SM00388">
    <property type="entry name" value="HisKA"/>
    <property type="match status" value="1"/>
</dbReference>
<keyword evidence="17" id="KW-1185">Reference proteome</keyword>
<dbReference type="Pfam" id="PF05231">
    <property type="entry name" value="MASE1"/>
    <property type="match status" value="1"/>
</dbReference>
<comment type="catalytic activity">
    <reaction evidence="1">
        <text>ATP + protein L-histidine = ADP + protein N-phospho-L-histidine.</text>
        <dbReference type="EC" id="2.7.13.3"/>
    </reaction>
</comment>
<feature type="transmembrane region" description="Helical" evidence="14">
    <location>
        <begin position="243"/>
        <end position="259"/>
    </location>
</feature>
<evidence type="ECO:0000256" key="8">
    <source>
        <dbReference type="ARBA" id="ARBA00022692"/>
    </source>
</evidence>
<evidence type="ECO:0000256" key="10">
    <source>
        <dbReference type="ARBA" id="ARBA00022989"/>
    </source>
</evidence>
<dbReference type="Proteomes" id="UP000321379">
    <property type="component" value="Unassembled WGS sequence"/>
</dbReference>
<comment type="cofactor">
    <cofactor evidence="2">
        <name>a divalent metal cation</name>
        <dbReference type="ChEBI" id="CHEBI:60240"/>
    </cofactor>
</comment>
<dbReference type="SMART" id="SM00387">
    <property type="entry name" value="HATPase_c"/>
    <property type="match status" value="1"/>
</dbReference>
<feature type="compositionally biased region" description="Polar residues" evidence="13">
    <location>
        <begin position="42"/>
        <end position="52"/>
    </location>
</feature>
<dbReference type="Pfam" id="PF02518">
    <property type="entry name" value="HATPase_c"/>
    <property type="match status" value="1"/>
</dbReference>
<dbReference type="Gene3D" id="3.30.565.10">
    <property type="entry name" value="Histidine kinase-like ATPase, C-terminal domain"/>
    <property type="match status" value="1"/>
</dbReference>
<dbReference type="PROSITE" id="PS50109">
    <property type="entry name" value="HIS_KIN"/>
    <property type="match status" value="1"/>
</dbReference>
<feature type="transmembrane region" description="Helical" evidence="14">
    <location>
        <begin position="205"/>
        <end position="231"/>
    </location>
</feature>
<dbReference type="Gene3D" id="1.10.287.130">
    <property type="match status" value="1"/>
</dbReference>
<feature type="region of interest" description="Disordered" evidence="13">
    <location>
        <begin position="1"/>
        <end position="52"/>
    </location>
</feature>
<evidence type="ECO:0000313" key="17">
    <source>
        <dbReference type="Proteomes" id="UP000321379"/>
    </source>
</evidence>
<keyword evidence="7" id="KW-0808">Transferase</keyword>
<dbReference type="InterPro" id="IPR003661">
    <property type="entry name" value="HisK_dim/P_dom"/>
</dbReference>
<dbReference type="InterPro" id="IPR003594">
    <property type="entry name" value="HATPase_dom"/>
</dbReference>
<dbReference type="PRINTS" id="PR00344">
    <property type="entry name" value="BCTRLSENSOR"/>
</dbReference>
<dbReference type="CDD" id="cd00075">
    <property type="entry name" value="HATPase"/>
    <property type="match status" value="1"/>
</dbReference>
<protein>
    <recommendedName>
        <fullName evidence="4">histidine kinase</fullName>
        <ecNumber evidence="4">2.7.13.3</ecNumber>
    </recommendedName>
</protein>
<dbReference type="SUPFAM" id="SSF55874">
    <property type="entry name" value="ATPase domain of HSP90 chaperone/DNA topoisomerase II/histidine kinase"/>
    <property type="match status" value="1"/>
</dbReference>
<proteinExistence type="predicted"/>
<evidence type="ECO:0000256" key="7">
    <source>
        <dbReference type="ARBA" id="ARBA00022679"/>
    </source>
</evidence>
<dbReference type="GO" id="GO:0005509">
    <property type="term" value="F:calcium ion binding"/>
    <property type="evidence" value="ECO:0007669"/>
    <property type="project" value="UniProtKB-ARBA"/>
</dbReference>
<evidence type="ECO:0000256" key="2">
    <source>
        <dbReference type="ARBA" id="ARBA00001968"/>
    </source>
</evidence>
<dbReference type="SUPFAM" id="SSF47384">
    <property type="entry name" value="Homodimeric domain of signal transducing histidine kinase"/>
    <property type="match status" value="1"/>
</dbReference>
<evidence type="ECO:0000259" key="15">
    <source>
        <dbReference type="PROSITE" id="PS50109"/>
    </source>
</evidence>
<evidence type="ECO:0000256" key="11">
    <source>
        <dbReference type="ARBA" id="ARBA00023012"/>
    </source>
</evidence>
<evidence type="ECO:0000256" key="9">
    <source>
        <dbReference type="ARBA" id="ARBA00022777"/>
    </source>
</evidence>
<sequence length="731" mass="77295">MASTRGRSSRSCSSRWRSPARAEARPSRHPRERPGTPICHNGASSRGRTVRQHSNAVTVVRALPSPARLGIIGAALAATYLLGVSAVFLTPPGSTTAAWWPAAGAAVLAVLFARRARWAVVILIFVIGVASNFSAGRPILVSVGFGVANASEAWIVGSLLSSGRPDPGLRTMRDVGRLLIAATLGALAIGALAALVVLVADGGDFVSTMAAVTASHASAVIVIVPTALASFGGPRSGRRSEQATQILVAAAVVGFVFSLSNSLPLAFLTLPVLSWAAFRFSYGFVVAELFFTALVASVLTSLGGGPFARAELFGTTVTDEMLQIFIVAQAGSVLFYGAGRLERERLARQVVAREQLLRGGLVGAQVGLLILEPRVFPEARIVLGNLAAAQLLGWPELEGIGEAGVATKMLDLTRPDPVIRILAKHFAGDGSAQAGETTTPTGRRVQFFLGTLGPDSDGAILTAQFVDITERHALEVANEKALLREQELVDQLRDLNRHKDDFVSSVSHELRTPITSMLGFAEELEDSVVDPTQSGYVQVILRNARRLADLVEDLLELGSMTSRMPVRDAALVDANAVVVECIVEQSTTARDRSIEVSTSLSAESPWVRSASHDLARIVSNLLSNAIKFSHAQGSVSVSTACEADEVRITITDRGPGIPPDDLERVFERFYRSPAEALRVIPGTGLGLPIVKSLVERHGGRLTLESDHVLGGTTVSVTFPTEPAPAVSPSAR</sequence>
<organism evidence="16 17">
    <name type="scientific">Lacisediminihabitans profunda</name>
    <dbReference type="NCBI Taxonomy" id="2594790"/>
    <lineage>
        <taxon>Bacteria</taxon>
        <taxon>Bacillati</taxon>
        <taxon>Actinomycetota</taxon>
        <taxon>Actinomycetes</taxon>
        <taxon>Micrococcales</taxon>
        <taxon>Microbacteriaceae</taxon>
        <taxon>Lacisediminihabitans</taxon>
    </lineage>
</organism>
<dbReference type="InterPro" id="IPR050736">
    <property type="entry name" value="Sensor_HK_Regulatory"/>
</dbReference>